<name>A0A9P4XRU4_9HYPO</name>
<keyword evidence="2" id="KW-1185">Reference proteome</keyword>
<reference evidence="1 2" key="1">
    <citation type="submission" date="2018-06" db="EMBL/GenBank/DDBJ databases">
        <title>Genome analysis of cellulolytic fungus Trichoderma lentiforme CFAM-422.</title>
        <authorList>
            <person name="Steindorff A.S."/>
            <person name="Formighieri E.F."/>
            <person name="Midorikawa G.E.O."/>
            <person name="Tamietti M.S."/>
            <person name="Ramos E.Z."/>
            <person name="Silva A.S."/>
            <person name="Bon E.P.S."/>
            <person name="Mendes T.D."/>
            <person name="Damaso M.C.T."/>
            <person name="Favaro L.C.L."/>
        </authorList>
    </citation>
    <scope>NUCLEOTIDE SEQUENCE [LARGE SCALE GENOMIC DNA]</scope>
    <source>
        <strain evidence="1 2">CFAM-422</strain>
    </source>
</reference>
<gene>
    <name evidence="1" type="ORF">CFAM422_000163</name>
</gene>
<sequence length="109" mass="12047">MTVRDMLYSYAMPRPSNKPPYLYVRTPSTYILRALVIGSSLCNNASGPFNINYARRGPECGGTSASGIIAYPLSVTRQMPGQPIAFPVMPQDEILQQRFQLTAAAHHPF</sequence>
<dbReference type="AlphaFoldDB" id="A0A9P4XRU4"/>
<evidence type="ECO:0000313" key="2">
    <source>
        <dbReference type="Proteomes" id="UP000801864"/>
    </source>
</evidence>
<comment type="caution">
    <text evidence="1">The sequence shown here is derived from an EMBL/GenBank/DDBJ whole genome shotgun (WGS) entry which is preliminary data.</text>
</comment>
<organism evidence="1 2">
    <name type="scientific">Trichoderma lentiforme</name>
    <dbReference type="NCBI Taxonomy" id="1567552"/>
    <lineage>
        <taxon>Eukaryota</taxon>
        <taxon>Fungi</taxon>
        <taxon>Dikarya</taxon>
        <taxon>Ascomycota</taxon>
        <taxon>Pezizomycotina</taxon>
        <taxon>Sordariomycetes</taxon>
        <taxon>Hypocreomycetidae</taxon>
        <taxon>Hypocreales</taxon>
        <taxon>Hypocreaceae</taxon>
        <taxon>Trichoderma</taxon>
    </lineage>
</organism>
<dbReference type="Proteomes" id="UP000801864">
    <property type="component" value="Unassembled WGS sequence"/>
</dbReference>
<proteinExistence type="predicted"/>
<accession>A0A9P4XRU4</accession>
<evidence type="ECO:0000313" key="1">
    <source>
        <dbReference type="EMBL" id="KAF3077003.1"/>
    </source>
</evidence>
<protein>
    <submittedName>
        <fullName evidence="1">Uncharacterized protein</fullName>
    </submittedName>
</protein>
<dbReference type="EMBL" id="QLNT01000001">
    <property type="protein sequence ID" value="KAF3077003.1"/>
    <property type="molecule type" value="Genomic_DNA"/>
</dbReference>